<proteinExistence type="inferred from homology"/>
<accession>A0AAE1NT10</accession>
<evidence type="ECO:0000256" key="1">
    <source>
        <dbReference type="ARBA" id="ARBA00004141"/>
    </source>
</evidence>
<dbReference type="InterPro" id="IPR008952">
    <property type="entry name" value="Tetraspanin_EC2_sf"/>
</dbReference>
<evidence type="ECO:0000256" key="4">
    <source>
        <dbReference type="ARBA" id="ARBA00022989"/>
    </source>
</evidence>
<dbReference type="AlphaFoldDB" id="A0AAE1NT10"/>
<keyword evidence="5 6" id="KW-0472">Membrane</keyword>
<gene>
    <name evidence="7" type="ORF">Pmani_031789</name>
</gene>
<dbReference type="Gene3D" id="1.10.1450.10">
    <property type="entry name" value="Tetraspanin"/>
    <property type="match status" value="1"/>
</dbReference>
<dbReference type="InterPro" id="IPR018499">
    <property type="entry name" value="Tetraspanin/Peripherin"/>
</dbReference>
<comment type="caution">
    <text evidence="7">The sequence shown here is derived from an EMBL/GenBank/DDBJ whole genome shotgun (WGS) entry which is preliminary data.</text>
</comment>
<evidence type="ECO:0000313" key="7">
    <source>
        <dbReference type="EMBL" id="KAK4295663.1"/>
    </source>
</evidence>
<evidence type="ECO:0000256" key="2">
    <source>
        <dbReference type="ARBA" id="ARBA00006840"/>
    </source>
</evidence>
<feature type="transmembrane region" description="Helical" evidence="6">
    <location>
        <begin position="64"/>
        <end position="88"/>
    </location>
</feature>
<dbReference type="Proteomes" id="UP001292094">
    <property type="component" value="Unassembled WGS sequence"/>
</dbReference>
<dbReference type="PRINTS" id="PR00259">
    <property type="entry name" value="TMFOUR"/>
</dbReference>
<keyword evidence="3 6" id="KW-0812">Transmembrane</keyword>
<organism evidence="7 8">
    <name type="scientific">Petrolisthes manimaculis</name>
    <dbReference type="NCBI Taxonomy" id="1843537"/>
    <lineage>
        <taxon>Eukaryota</taxon>
        <taxon>Metazoa</taxon>
        <taxon>Ecdysozoa</taxon>
        <taxon>Arthropoda</taxon>
        <taxon>Crustacea</taxon>
        <taxon>Multicrustacea</taxon>
        <taxon>Malacostraca</taxon>
        <taxon>Eumalacostraca</taxon>
        <taxon>Eucarida</taxon>
        <taxon>Decapoda</taxon>
        <taxon>Pleocyemata</taxon>
        <taxon>Anomura</taxon>
        <taxon>Galatheoidea</taxon>
        <taxon>Porcellanidae</taxon>
        <taxon>Petrolisthes</taxon>
    </lineage>
</organism>
<evidence type="ECO:0000256" key="5">
    <source>
        <dbReference type="ARBA" id="ARBA00023136"/>
    </source>
</evidence>
<protein>
    <recommendedName>
        <fullName evidence="6">Tetraspanin</fullName>
    </recommendedName>
</protein>
<dbReference type="PANTHER" id="PTHR19282:SF478">
    <property type="entry name" value="TETRASPANIN"/>
    <property type="match status" value="1"/>
</dbReference>
<comment type="subcellular location">
    <subcellularLocation>
        <location evidence="1 6">Membrane</location>
        <topology evidence="1 6">Multi-pass membrane protein</topology>
    </subcellularLocation>
</comment>
<keyword evidence="8" id="KW-1185">Reference proteome</keyword>
<evidence type="ECO:0000313" key="8">
    <source>
        <dbReference type="Proteomes" id="UP001292094"/>
    </source>
</evidence>
<feature type="transmembrane region" description="Helical" evidence="6">
    <location>
        <begin position="30"/>
        <end position="52"/>
    </location>
</feature>
<comment type="similarity">
    <text evidence="2 6">Belongs to the tetraspanin (TM4SF) family.</text>
</comment>
<name>A0AAE1NT10_9EUCA</name>
<sequence length="237" mass="26637">MWIIGCSMLGVGLWLRLSYGGYASLLHQYAIISADSLCLAAGVITFILAFCGCCGSWFQSRCMLITYFSLVVVVFTLQLVAGTLAFAFRGEVSEALITELTAGIRRSYNESENNAVAITWDHLQAQFQCCGVEGPSDWYKIAAWPQQEWVPKACCLPKYTDNAECGHSGEPDQWYSSGCYRNVKMWFIERLHVVGIIGLIFAFVQLFGMVSSILLFCTLGYKRRSHTYKSYYHHSDT</sequence>
<keyword evidence="4 6" id="KW-1133">Transmembrane helix</keyword>
<evidence type="ECO:0000256" key="6">
    <source>
        <dbReference type="RuleBase" id="RU361218"/>
    </source>
</evidence>
<dbReference type="Pfam" id="PF00335">
    <property type="entry name" value="Tetraspanin"/>
    <property type="match status" value="1"/>
</dbReference>
<reference evidence="7" key="1">
    <citation type="submission" date="2023-11" db="EMBL/GenBank/DDBJ databases">
        <title>Genome assemblies of two species of porcelain crab, Petrolisthes cinctipes and Petrolisthes manimaculis (Anomura: Porcellanidae).</title>
        <authorList>
            <person name="Angst P."/>
        </authorList>
    </citation>
    <scope>NUCLEOTIDE SEQUENCE</scope>
    <source>
        <strain evidence="7">PB745_02</strain>
        <tissue evidence="7">Gill</tissue>
    </source>
</reference>
<dbReference type="SUPFAM" id="SSF48652">
    <property type="entry name" value="Tetraspanin"/>
    <property type="match status" value="1"/>
</dbReference>
<dbReference type="InterPro" id="IPR000301">
    <property type="entry name" value="Tetraspanin_animals"/>
</dbReference>
<dbReference type="GO" id="GO:0005886">
    <property type="term" value="C:plasma membrane"/>
    <property type="evidence" value="ECO:0007669"/>
    <property type="project" value="TreeGrafter"/>
</dbReference>
<feature type="transmembrane region" description="Helical" evidence="6">
    <location>
        <begin position="193"/>
        <end position="221"/>
    </location>
</feature>
<comment type="caution">
    <text evidence="6">Lacks conserved residue(s) required for the propagation of feature annotation.</text>
</comment>
<dbReference type="PANTHER" id="PTHR19282">
    <property type="entry name" value="TETRASPANIN"/>
    <property type="match status" value="1"/>
</dbReference>
<dbReference type="PIRSF" id="PIRSF002419">
    <property type="entry name" value="Tetraspanin"/>
    <property type="match status" value="1"/>
</dbReference>
<dbReference type="EMBL" id="JAWZYT010004029">
    <property type="protein sequence ID" value="KAK4295663.1"/>
    <property type="molecule type" value="Genomic_DNA"/>
</dbReference>
<evidence type="ECO:0000256" key="3">
    <source>
        <dbReference type="ARBA" id="ARBA00022692"/>
    </source>
</evidence>